<name>A0ABS3QFZ9_9BACT</name>
<reference evidence="1 2" key="1">
    <citation type="submission" date="2021-03" db="EMBL/GenBank/DDBJ databases">
        <authorList>
            <person name="Kim M.K."/>
        </authorList>
    </citation>
    <scope>NUCLEOTIDE SEQUENCE [LARGE SCALE GENOMIC DNA]</scope>
    <source>
        <strain evidence="1 2">BT442</strain>
    </source>
</reference>
<keyword evidence="2" id="KW-1185">Reference proteome</keyword>
<gene>
    <name evidence="1" type="ORF">J4E00_11230</name>
</gene>
<evidence type="ECO:0008006" key="3">
    <source>
        <dbReference type="Google" id="ProtNLM"/>
    </source>
</evidence>
<proteinExistence type="predicted"/>
<evidence type="ECO:0000313" key="2">
    <source>
        <dbReference type="Proteomes" id="UP000664369"/>
    </source>
</evidence>
<dbReference type="RefSeq" id="WP_208175249.1">
    <property type="nucleotide sequence ID" value="NZ_JAGETZ010000004.1"/>
</dbReference>
<dbReference type="EMBL" id="JAGETZ010000004">
    <property type="protein sequence ID" value="MBO2009625.1"/>
    <property type="molecule type" value="Genomic_DNA"/>
</dbReference>
<dbReference type="Proteomes" id="UP000664369">
    <property type="component" value="Unassembled WGS sequence"/>
</dbReference>
<evidence type="ECO:0000313" key="1">
    <source>
        <dbReference type="EMBL" id="MBO2009625.1"/>
    </source>
</evidence>
<sequence length="94" mass="9995">MSDSAARSNSDDAWDDLLGQLAAQPKVQPRPFFYTRVQARLAPEAPAASPPLVLGWLRRPAYAVLLGALVLMLSGDGSALRPAAGAVHYNANPR</sequence>
<organism evidence="1 2">
    <name type="scientific">Hymenobacter negativus</name>
    <dbReference type="NCBI Taxonomy" id="2795026"/>
    <lineage>
        <taxon>Bacteria</taxon>
        <taxon>Pseudomonadati</taxon>
        <taxon>Bacteroidota</taxon>
        <taxon>Cytophagia</taxon>
        <taxon>Cytophagales</taxon>
        <taxon>Hymenobacteraceae</taxon>
        <taxon>Hymenobacter</taxon>
    </lineage>
</organism>
<accession>A0ABS3QFZ9</accession>
<protein>
    <recommendedName>
        <fullName evidence="3">DUF3379 family protein</fullName>
    </recommendedName>
</protein>
<comment type="caution">
    <text evidence="1">The sequence shown here is derived from an EMBL/GenBank/DDBJ whole genome shotgun (WGS) entry which is preliminary data.</text>
</comment>